<dbReference type="InterPro" id="IPR009061">
    <property type="entry name" value="DNA-bd_dom_put_sf"/>
</dbReference>
<organism evidence="5 6">
    <name type="scientific">Acidipila rosea</name>
    <dbReference type="NCBI Taxonomy" id="768535"/>
    <lineage>
        <taxon>Bacteria</taxon>
        <taxon>Pseudomonadati</taxon>
        <taxon>Acidobacteriota</taxon>
        <taxon>Terriglobia</taxon>
        <taxon>Terriglobales</taxon>
        <taxon>Acidobacteriaceae</taxon>
        <taxon>Acidipila</taxon>
    </lineage>
</organism>
<dbReference type="PANTHER" id="PTHR44858">
    <property type="entry name" value="TETRATRICOPEPTIDE REPEAT PROTEIN 6"/>
    <property type="match status" value="1"/>
</dbReference>
<dbReference type="SUPFAM" id="SSF48452">
    <property type="entry name" value="TPR-like"/>
    <property type="match status" value="1"/>
</dbReference>
<evidence type="ECO:0000313" key="6">
    <source>
        <dbReference type="Proteomes" id="UP000295210"/>
    </source>
</evidence>
<dbReference type="Pfam" id="PF14559">
    <property type="entry name" value="TPR_19"/>
    <property type="match status" value="1"/>
</dbReference>
<dbReference type="Pfam" id="PF13411">
    <property type="entry name" value="MerR_1"/>
    <property type="match status" value="1"/>
</dbReference>
<sequence length="342" mass="38179">MLTVPPERASVTPYSRPDVLRILRIPAKQLRGWERAGLIAPQSGYSFQDLGQLRKLRDLRALRISAASIRASVLAMRAVSGVANPLLEAGTTREGSRLVFRHSGSVMDPIARQFVFDFDLNGCERLSNVETLPSTMPERKALLEAEIQARFIEAVRDEELGRVSEAAVLYEQILAAKPDHAPSCINLGTIHYNRRAYSRAEELYRQATVADASYALAYFDLGNVLDELQRLPEAVEAYKKAIHLMPRYGDAHYNLALTYERRGERRKALHHWTAYLKLDRSGPWASHARTQVRKILDREKMRLVKGKAVGGAPRRTQSGVHAANGAVSLFAVPSAQGRTARS</sequence>
<evidence type="ECO:0000256" key="3">
    <source>
        <dbReference type="PROSITE-ProRule" id="PRU00339"/>
    </source>
</evidence>
<comment type="caution">
    <text evidence="5">The sequence shown here is derived from an EMBL/GenBank/DDBJ whole genome shotgun (WGS) entry which is preliminary data.</text>
</comment>
<dbReference type="OrthoDB" id="9769030at2"/>
<accession>A0A4R1L368</accession>
<reference evidence="5 6" key="1">
    <citation type="submission" date="2019-03" db="EMBL/GenBank/DDBJ databases">
        <title>Genomic Encyclopedia of Type Strains, Phase IV (KMG-IV): sequencing the most valuable type-strain genomes for metagenomic binning, comparative biology and taxonomic classification.</title>
        <authorList>
            <person name="Goeker M."/>
        </authorList>
    </citation>
    <scope>NUCLEOTIDE SEQUENCE [LARGE SCALE GENOMIC DNA]</scope>
    <source>
        <strain evidence="5 6">DSM 103428</strain>
    </source>
</reference>
<dbReference type="PROSITE" id="PS50293">
    <property type="entry name" value="TPR_REGION"/>
    <property type="match status" value="1"/>
</dbReference>
<dbReference type="Gene3D" id="1.10.1660.10">
    <property type="match status" value="1"/>
</dbReference>
<dbReference type="GO" id="GO:0009279">
    <property type="term" value="C:cell outer membrane"/>
    <property type="evidence" value="ECO:0007669"/>
    <property type="project" value="TreeGrafter"/>
</dbReference>
<proteinExistence type="predicted"/>
<dbReference type="Pfam" id="PF13414">
    <property type="entry name" value="TPR_11"/>
    <property type="match status" value="1"/>
</dbReference>
<dbReference type="EMBL" id="SMGK01000003">
    <property type="protein sequence ID" value="TCK72468.1"/>
    <property type="molecule type" value="Genomic_DNA"/>
</dbReference>
<protein>
    <submittedName>
        <fullName evidence="5">Tetratricopeptide repeat protein</fullName>
    </submittedName>
</protein>
<dbReference type="GO" id="GO:0003677">
    <property type="term" value="F:DNA binding"/>
    <property type="evidence" value="ECO:0007669"/>
    <property type="project" value="InterPro"/>
</dbReference>
<evidence type="ECO:0000256" key="1">
    <source>
        <dbReference type="ARBA" id="ARBA00022737"/>
    </source>
</evidence>
<dbReference type="PANTHER" id="PTHR44858:SF1">
    <property type="entry name" value="UDP-N-ACETYLGLUCOSAMINE--PEPTIDE N-ACETYLGLUCOSAMINYLTRANSFERASE SPINDLY-RELATED"/>
    <property type="match status" value="1"/>
</dbReference>
<evidence type="ECO:0000256" key="2">
    <source>
        <dbReference type="ARBA" id="ARBA00022803"/>
    </source>
</evidence>
<dbReference type="GO" id="GO:0046813">
    <property type="term" value="P:receptor-mediated virion attachment to host cell"/>
    <property type="evidence" value="ECO:0007669"/>
    <property type="project" value="TreeGrafter"/>
</dbReference>
<dbReference type="AlphaFoldDB" id="A0A4R1L368"/>
<name>A0A4R1L368_9BACT</name>
<dbReference type="Proteomes" id="UP000295210">
    <property type="component" value="Unassembled WGS sequence"/>
</dbReference>
<dbReference type="PROSITE" id="PS50005">
    <property type="entry name" value="TPR"/>
    <property type="match status" value="1"/>
</dbReference>
<dbReference type="SUPFAM" id="SSF46955">
    <property type="entry name" value="Putative DNA-binding domain"/>
    <property type="match status" value="1"/>
</dbReference>
<dbReference type="Gene3D" id="1.25.40.10">
    <property type="entry name" value="Tetratricopeptide repeat domain"/>
    <property type="match status" value="1"/>
</dbReference>
<evidence type="ECO:0000259" key="4">
    <source>
        <dbReference type="Pfam" id="PF13411"/>
    </source>
</evidence>
<evidence type="ECO:0000313" key="5">
    <source>
        <dbReference type="EMBL" id="TCK72468.1"/>
    </source>
</evidence>
<gene>
    <name evidence="5" type="ORF">C7378_2046</name>
</gene>
<dbReference type="InterPro" id="IPR019734">
    <property type="entry name" value="TPR_rpt"/>
</dbReference>
<keyword evidence="1" id="KW-0677">Repeat</keyword>
<dbReference type="GO" id="GO:0006355">
    <property type="term" value="P:regulation of DNA-templated transcription"/>
    <property type="evidence" value="ECO:0007669"/>
    <property type="project" value="InterPro"/>
</dbReference>
<feature type="domain" description="HTH merR-type" evidence="4">
    <location>
        <begin position="18"/>
        <end position="71"/>
    </location>
</feature>
<keyword evidence="2 3" id="KW-0802">TPR repeat</keyword>
<feature type="repeat" description="TPR" evidence="3">
    <location>
        <begin position="215"/>
        <end position="248"/>
    </location>
</feature>
<keyword evidence="6" id="KW-1185">Reference proteome</keyword>
<dbReference type="SMART" id="SM00028">
    <property type="entry name" value="TPR"/>
    <property type="match status" value="3"/>
</dbReference>
<dbReference type="InterPro" id="IPR000551">
    <property type="entry name" value="MerR-type_HTH_dom"/>
</dbReference>
<dbReference type="InterPro" id="IPR011990">
    <property type="entry name" value="TPR-like_helical_dom_sf"/>
</dbReference>
<dbReference type="InterPro" id="IPR050498">
    <property type="entry name" value="Ycf3"/>
</dbReference>
<dbReference type="RefSeq" id="WP_131995806.1">
    <property type="nucleotide sequence ID" value="NZ_SMGK01000003.1"/>
</dbReference>